<organism evidence="1 2">
    <name type="scientific">Ulvibacter litoralis</name>
    <dbReference type="NCBI Taxonomy" id="227084"/>
    <lineage>
        <taxon>Bacteria</taxon>
        <taxon>Pseudomonadati</taxon>
        <taxon>Bacteroidota</taxon>
        <taxon>Flavobacteriia</taxon>
        <taxon>Flavobacteriales</taxon>
        <taxon>Flavobacteriaceae</taxon>
        <taxon>Ulvibacter</taxon>
    </lineage>
</organism>
<accession>A0A1G7GSM8</accession>
<proteinExistence type="predicted"/>
<dbReference type="InterPro" id="IPR015003">
    <property type="entry name" value="DUF1853"/>
</dbReference>
<dbReference type="STRING" id="227084.SAMN05421855_103304"/>
<dbReference type="OrthoDB" id="1466769at2"/>
<dbReference type="EMBL" id="FNBA01000003">
    <property type="protein sequence ID" value="SDE90959.1"/>
    <property type="molecule type" value="Genomic_DNA"/>
</dbReference>
<name>A0A1G7GSM8_9FLAO</name>
<dbReference type="Pfam" id="PF08907">
    <property type="entry name" value="DUF1853"/>
    <property type="match status" value="1"/>
</dbReference>
<evidence type="ECO:0000313" key="2">
    <source>
        <dbReference type="Proteomes" id="UP000199321"/>
    </source>
</evidence>
<evidence type="ECO:0008006" key="3">
    <source>
        <dbReference type="Google" id="ProtNLM"/>
    </source>
</evidence>
<gene>
    <name evidence="1" type="ORF">SAMN05421855_103304</name>
</gene>
<protein>
    <recommendedName>
        <fullName evidence="3">DUF1853 domain-containing protein</fullName>
    </recommendedName>
</protein>
<evidence type="ECO:0000313" key="1">
    <source>
        <dbReference type="EMBL" id="SDE90959.1"/>
    </source>
</evidence>
<sequence length="248" mass="29097">MYPYSSFTCVKNNVSISEDIEYPTNAMVGKQAEFCFETYLKSTENYKILTANIQIQGTSETLGELDYLVYSINNKQILHIELACKFYVHDVSYDTNEESHWIGPNRKDTLSDKLGKLKEKQFPLLFKSETKKKLATLGIETDSIVQQVCLKAFLFIPKHLQKESFPKEYSDCIIGYWIRFHEFSSESETALYAIPKKKEWLIASQNTTEWVSFSEIQNEIKLQLDQNKSPLVYKKRQNTIERFFVVWW</sequence>
<keyword evidence="2" id="KW-1185">Reference proteome</keyword>
<dbReference type="RefSeq" id="WP_093144431.1">
    <property type="nucleotide sequence ID" value="NZ_BMWO01000003.1"/>
</dbReference>
<dbReference type="AlphaFoldDB" id="A0A1G7GSM8"/>
<dbReference type="Proteomes" id="UP000199321">
    <property type="component" value="Unassembled WGS sequence"/>
</dbReference>
<reference evidence="1 2" key="1">
    <citation type="submission" date="2016-10" db="EMBL/GenBank/DDBJ databases">
        <authorList>
            <person name="de Groot N.N."/>
        </authorList>
    </citation>
    <scope>NUCLEOTIDE SEQUENCE [LARGE SCALE GENOMIC DNA]</scope>
    <source>
        <strain evidence="1 2">DSM 16195</strain>
    </source>
</reference>